<dbReference type="SUPFAM" id="SSF47699">
    <property type="entry name" value="Bifunctional inhibitor/lipid-transfer protein/seed storage 2S albumin"/>
    <property type="match status" value="1"/>
</dbReference>
<evidence type="ECO:0000259" key="4">
    <source>
        <dbReference type="SMART" id="SM00499"/>
    </source>
</evidence>
<dbReference type="InterPro" id="IPR016140">
    <property type="entry name" value="Bifunc_inhib/LTP/seed_store"/>
</dbReference>
<dbReference type="GO" id="GO:0008289">
    <property type="term" value="F:lipid binding"/>
    <property type="evidence" value="ECO:0007669"/>
    <property type="project" value="UniProtKB-KW"/>
</dbReference>
<dbReference type="SMART" id="SM00499">
    <property type="entry name" value="AAI"/>
    <property type="match status" value="1"/>
</dbReference>
<dbReference type="Gene3D" id="1.10.110.10">
    <property type="entry name" value="Plant lipid-transfer and hydrophobic proteins"/>
    <property type="match status" value="1"/>
</dbReference>
<evidence type="ECO:0000256" key="1">
    <source>
        <dbReference type="ARBA" id="ARBA00022448"/>
    </source>
</evidence>
<dbReference type="InterPro" id="IPR036312">
    <property type="entry name" value="Bifun_inhib/LTP/seed_sf"/>
</dbReference>
<dbReference type="Pfam" id="PF00234">
    <property type="entry name" value="Tryp_alpha_amyl"/>
    <property type="match status" value="1"/>
</dbReference>
<feature type="signal peptide" evidence="3">
    <location>
        <begin position="1"/>
        <end position="26"/>
    </location>
</feature>
<organism evidence="5 6">
    <name type="scientific">Actinidia rufa</name>
    <dbReference type="NCBI Taxonomy" id="165716"/>
    <lineage>
        <taxon>Eukaryota</taxon>
        <taxon>Viridiplantae</taxon>
        <taxon>Streptophyta</taxon>
        <taxon>Embryophyta</taxon>
        <taxon>Tracheophyta</taxon>
        <taxon>Spermatophyta</taxon>
        <taxon>Magnoliopsida</taxon>
        <taxon>eudicotyledons</taxon>
        <taxon>Gunneridae</taxon>
        <taxon>Pentapetalae</taxon>
        <taxon>asterids</taxon>
        <taxon>Ericales</taxon>
        <taxon>Actinidiaceae</taxon>
        <taxon>Actinidia</taxon>
    </lineage>
</organism>
<evidence type="ECO:0000256" key="2">
    <source>
        <dbReference type="ARBA" id="ARBA00023121"/>
    </source>
</evidence>
<dbReference type="EMBL" id="BJWL01000023">
    <property type="protein sequence ID" value="GFZ12232.1"/>
    <property type="molecule type" value="Genomic_DNA"/>
</dbReference>
<evidence type="ECO:0000256" key="3">
    <source>
        <dbReference type="SAM" id="SignalP"/>
    </source>
</evidence>
<accession>A0A7J0GN72</accession>
<sequence length="94" mass="9963">MKPSYVAVFAMVLVLVLGYEAEVSLAVTCSPTELSPCVGAVTSGTRPSKLCCTRVKEQKPCLCQYIKDPSLKKLVTSPNAKKVASTCGVPIPKC</sequence>
<protein>
    <recommendedName>
        <fullName evidence="4">Bifunctional inhibitor/plant lipid transfer protein/seed storage helical domain-containing protein</fullName>
    </recommendedName>
</protein>
<evidence type="ECO:0000313" key="5">
    <source>
        <dbReference type="EMBL" id="GFZ12232.1"/>
    </source>
</evidence>
<evidence type="ECO:0000313" key="6">
    <source>
        <dbReference type="Proteomes" id="UP000585474"/>
    </source>
</evidence>
<dbReference type="PANTHER" id="PTHR33214">
    <property type="entry name" value="BIFUNCTIONAL INHIBITOR/LIPID-TRANSFER PROTEIN/SEED STORAGE 2S ALBUMIN SUPERFAMILY PROTEIN"/>
    <property type="match status" value="1"/>
</dbReference>
<comment type="caution">
    <text evidence="5">The sequence shown here is derived from an EMBL/GenBank/DDBJ whole genome shotgun (WGS) entry which is preliminary data.</text>
</comment>
<proteinExistence type="predicted"/>
<keyword evidence="1" id="KW-0813">Transport</keyword>
<dbReference type="CDD" id="cd01959">
    <property type="entry name" value="nsLTP2"/>
    <property type="match status" value="1"/>
</dbReference>
<feature type="domain" description="Bifunctional inhibitor/plant lipid transfer protein/seed storage helical" evidence="4">
    <location>
        <begin position="29"/>
        <end position="94"/>
    </location>
</feature>
<keyword evidence="3" id="KW-0732">Signal</keyword>
<name>A0A7J0GN72_9ERIC</name>
<dbReference type="OrthoDB" id="665742at2759"/>
<keyword evidence="6" id="KW-1185">Reference proteome</keyword>
<dbReference type="Proteomes" id="UP000585474">
    <property type="component" value="Unassembled WGS sequence"/>
</dbReference>
<dbReference type="PANTHER" id="PTHR33214:SF30">
    <property type="entry name" value="BIFUNCTIONAL INHIBITOR_LIPID-TRANSFER PROTEIN_SEED STORAGE 2S ALBUMIN SUPERFAMILY PROTEIN"/>
    <property type="match status" value="1"/>
</dbReference>
<dbReference type="AlphaFoldDB" id="A0A7J0GN72"/>
<keyword evidence="2" id="KW-0446">Lipid-binding</keyword>
<dbReference type="InterPro" id="IPR033872">
    <property type="entry name" value="nsLTP2"/>
</dbReference>
<dbReference type="GO" id="GO:0006869">
    <property type="term" value="P:lipid transport"/>
    <property type="evidence" value="ECO:0007669"/>
    <property type="project" value="InterPro"/>
</dbReference>
<gene>
    <name evidence="5" type="ORF">Acr_23g0006170</name>
</gene>
<reference evidence="5 6" key="1">
    <citation type="submission" date="2019-07" db="EMBL/GenBank/DDBJ databases">
        <title>De Novo Assembly of kiwifruit Actinidia rufa.</title>
        <authorList>
            <person name="Sugita-Konishi S."/>
            <person name="Sato K."/>
            <person name="Mori E."/>
            <person name="Abe Y."/>
            <person name="Kisaki G."/>
            <person name="Hamano K."/>
            <person name="Suezawa K."/>
            <person name="Otani M."/>
            <person name="Fukuda T."/>
            <person name="Manabe T."/>
            <person name="Gomi K."/>
            <person name="Tabuchi M."/>
            <person name="Akimitsu K."/>
            <person name="Kataoka I."/>
        </authorList>
    </citation>
    <scope>NUCLEOTIDE SEQUENCE [LARGE SCALE GENOMIC DNA]</scope>
    <source>
        <strain evidence="6">cv. Fuchu</strain>
    </source>
</reference>
<feature type="chain" id="PRO_5029898256" description="Bifunctional inhibitor/plant lipid transfer protein/seed storage helical domain-containing protein" evidence="3">
    <location>
        <begin position="27"/>
        <end position="94"/>
    </location>
</feature>